<reference evidence="2 3" key="1">
    <citation type="submission" date="2016-10" db="EMBL/GenBank/DDBJ databases">
        <authorList>
            <person name="de Groot N.N."/>
        </authorList>
    </citation>
    <scope>NUCLEOTIDE SEQUENCE [LARGE SCALE GENOMIC DNA]</scope>
    <source>
        <strain evidence="2 3">LMG 27731</strain>
    </source>
</reference>
<dbReference type="AlphaFoldDB" id="A0A1I7DQU1"/>
<dbReference type="Proteomes" id="UP000198844">
    <property type="component" value="Unassembled WGS sequence"/>
</dbReference>
<dbReference type="SUPFAM" id="SSF53474">
    <property type="entry name" value="alpha/beta-Hydrolases"/>
    <property type="match status" value="1"/>
</dbReference>
<organism evidence="2 3">
    <name type="scientific">Paraburkholderia aspalathi</name>
    <dbReference type="NCBI Taxonomy" id="1324617"/>
    <lineage>
        <taxon>Bacteria</taxon>
        <taxon>Pseudomonadati</taxon>
        <taxon>Pseudomonadota</taxon>
        <taxon>Betaproteobacteria</taxon>
        <taxon>Burkholderiales</taxon>
        <taxon>Burkholderiaceae</taxon>
        <taxon>Paraburkholderia</taxon>
    </lineage>
</organism>
<name>A0A1I7DQU1_9BURK</name>
<feature type="domain" description="AB hydrolase-1" evidence="1">
    <location>
        <begin position="33"/>
        <end position="267"/>
    </location>
</feature>
<dbReference type="Gene3D" id="3.40.50.1820">
    <property type="entry name" value="alpha/beta hydrolase"/>
    <property type="match status" value="1"/>
</dbReference>
<dbReference type="RefSeq" id="WP_093635822.1">
    <property type="nucleotide sequence ID" value="NZ_FPBH01000011.1"/>
</dbReference>
<sequence>MNATAPYLTDEPNTIRTADHTRLFYRDWGQGAPLVFLSGWTLNSDMWSYQMEPLSRLGCRCIAYDRRGHGRSSDPGRGYDFDTLADDLDSVLSTLDLNNVTLVAHSIASGEAVRYLTRHGSERVARIAFIAPAATPYLLKTEDNPSGIDAALFEQGRLALSRSFPDWIEANAAPYFGPGVSRAPLDWTIRMMLQTSHQAMLELARVQTITDFRAELARVRVPSLVVHGDRDASAPLELTGRPTAALIEGASLNVYEGAGHGLYFTHAEKLNQDLLAFLGHRPV</sequence>
<evidence type="ECO:0000259" key="1">
    <source>
        <dbReference type="Pfam" id="PF00561"/>
    </source>
</evidence>
<evidence type="ECO:0000313" key="2">
    <source>
        <dbReference type="EMBL" id="SFU14006.1"/>
    </source>
</evidence>
<accession>A0A1I7DQU1</accession>
<dbReference type="PANTHER" id="PTHR43433:SF5">
    <property type="entry name" value="AB HYDROLASE-1 DOMAIN-CONTAINING PROTEIN"/>
    <property type="match status" value="1"/>
</dbReference>
<dbReference type="PANTHER" id="PTHR43433">
    <property type="entry name" value="HYDROLASE, ALPHA/BETA FOLD FAMILY PROTEIN"/>
    <property type="match status" value="1"/>
</dbReference>
<dbReference type="InterPro" id="IPR029058">
    <property type="entry name" value="AB_hydrolase_fold"/>
</dbReference>
<dbReference type="OrthoDB" id="9779853at2"/>
<dbReference type="EMBL" id="FPBH01000011">
    <property type="protein sequence ID" value="SFU14006.1"/>
    <property type="molecule type" value="Genomic_DNA"/>
</dbReference>
<dbReference type="Pfam" id="PF00561">
    <property type="entry name" value="Abhydrolase_1"/>
    <property type="match status" value="1"/>
</dbReference>
<protein>
    <submittedName>
        <fullName evidence="2">Pimeloyl-ACP methyl ester carboxylesterase</fullName>
    </submittedName>
</protein>
<dbReference type="InterPro" id="IPR050471">
    <property type="entry name" value="AB_hydrolase"/>
</dbReference>
<proteinExistence type="predicted"/>
<evidence type="ECO:0000313" key="3">
    <source>
        <dbReference type="Proteomes" id="UP000198844"/>
    </source>
</evidence>
<dbReference type="InterPro" id="IPR000073">
    <property type="entry name" value="AB_hydrolase_1"/>
</dbReference>
<gene>
    <name evidence="2" type="ORF">SAMN05192563_101136</name>
</gene>